<dbReference type="Gene3D" id="3.10.20.90">
    <property type="entry name" value="Phosphatidylinositol 3-kinase Catalytic Subunit, Chain A, domain 1"/>
    <property type="match status" value="1"/>
</dbReference>
<dbReference type="EMBL" id="BLAL01000274">
    <property type="protein sequence ID" value="GES98673.1"/>
    <property type="molecule type" value="Genomic_DNA"/>
</dbReference>
<dbReference type="InterPro" id="IPR013536">
    <property type="entry name" value="WLM_dom"/>
</dbReference>
<proteinExistence type="predicted"/>
<dbReference type="OrthoDB" id="49605at2759"/>
<evidence type="ECO:0000313" key="5">
    <source>
        <dbReference type="Proteomes" id="UP000247702"/>
    </source>
</evidence>
<sequence length="314" mass="36387">MSQDTISFQVNFKGNIIPVESWSLDNTIHELKEYLVENTGVPSEFQKLLYKSVLKDEKTLRECNFKSGIKITLMGSSKEEIQVVKEADSKITHQLSNKSRSKYAINPYKDVKRVEDLSQDYTFHRIEVIEHFPEPEKARKILERLKDDKGIRALMKKHKWNVGTLQELSPSERTILGFNRNRGQLISLRLRTDDMEGFRHYPEIRKVLLHELTHNVWSEHDDNFHRLNRQLNKEVVDLDWTASGGNKISNDEFYNSPEEDKVDEKAWQGGTFLLGGNSDRSKTLSKRELLAEAALIRLTKEEEELNEGCGSGKL</sequence>
<evidence type="ECO:0000313" key="3">
    <source>
        <dbReference type="EMBL" id="GBB91986.1"/>
    </source>
</evidence>
<dbReference type="GO" id="GO:0070628">
    <property type="term" value="F:proteasome binding"/>
    <property type="evidence" value="ECO:0007669"/>
    <property type="project" value="TreeGrafter"/>
</dbReference>
<feature type="domain" description="Ubiquitin-like" evidence="1">
    <location>
        <begin position="25"/>
        <end position="74"/>
    </location>
</feature>
<keyword evidence="5" id="KW-1185">Reference proteome</keyword>
<feature type="domain" description="WLM" evidence="2">
    <location>
        <begin position="114"/>
        <end position="299"/>
    </location>
</feature>
<accession>A0A2Z6RHX6</accession>
<dbReference type="SMART" id="SM00213">
    <property type="entry name" value="UBQ"/>
    <property type="match status" value="1"/>
</dbReference>
<dbReference type="Proteomes" id="UP000615446">
    <property type="component" value="Unassembled WGS sequence"/>
</dbReference>
<gene>
    <name evidence="4" type="ORF">RCL2_002520800</name>
    <name evidence="3" type="ORF">RclHR1_19490003</name>
</gene>
<dbReference type="PANTHER" id="PTHR47795:SF1">
    <property type="entry name" value="DNA-DEPENDENT METALLOPROTEASE WSS1 HOMOLOG 2"/>
    <property type="match status" value="1"/>
</dbReference>
<dbReference type="PROSITE" id="PS51397">
    <property type="entry name" value="WLM"/>
    <property type="match status" value="1"/>
</dbReference>
<evidence type="ECO:0000259" key="2">
    <source>
        <dbReference type="PROSITE" id="PS51397"/>
    </source>
</evidence>
<dbReference type="Pfam" id="PF00240">
    <property type="entry name" value="ubiquitin"/>
    <property type="match status" value="1"/>
</dbReference>
<reference evidence="3 5" key="1">
    <citation type="submission" date="2017-11" db="EMBL/GenBank/DDBJ databases">
        <title>The genome of Rhizophagus clarus HR1 reveals common genetic basis of auxotrophy among arbuscular mycorrhizal fungi.</title>
        <authorList>
            <person name="Kobayashi Y."/>
        </authorList>
    </citation>
    <scope>NUCLEOTIDE SEQUENCE [LARGE SCALE GENOMIC DNA]</scope>
    <source>
        <strain evidence="3 5">HR1</strain>
    </source>
</reference>
<dbReference type="STRING" id="94130.A0A2Z6RHX6"/>
<dbReference type="InterPro" id="IPR029071">
    <property type="entry name" value="Ubiquitin-like_domsf"/>
</dbReference>
<organism evidence="3 5">
    <name type="scientific">Rhizophagus clarus</name>
    <dbReference type="NCBI Taxonomy" id="94130"/>
    <lineage>
        <taxon>Eukaryota</taxon>
        <taxon>Fungi</taxon>
        <taxon>Fungi incertae sedis</taxon>
        <taxon>Mucoromycota</taxon>
        <taxon>Glomeromycotina</taxon>
        <taxon>Glomeromycetes</taxon>
        <taxon>Glomerales</taxon>
        <taxon>Glomeraceae</taxon>
        <taxon>Rhizophagus</taxon>
    </lineage>
</organism>
<dbReference type="Pfam" id="PF08325">
    <property type="entry name" value="WLM"/>
    <property type="match status" value="1"/>
</dbReference>
<name>A0A2Z6RHX6_9GLOM</name>
<evidence type="ECO:0000313" key="4">
    <source>
        <dbReference type="EMBL" id="GES98673.1"/>
    </source>
</evidence>
<evidence type="ECO:0000259" key="1">
    <source>
        <dbReference type="PROSITE" id="PS50053"/>
    </source>
</evidence>
<dbReference type="AlphaFoldDB" id="A0A2Z6RHX6"/>
<dbReference type="PROSITE" id="PS50053">
    <property type="entry name" value="UBIQUITIN_2"/>
    <property type="match status" value="1"/>
</dbReference>
<dbReference type="Proteomes" id="UP000247702">
    <property type="component" value="Unassembled WGS sequence"/>
</dbReference>
<comment type="caution">
    <text evidence="3">The sequence shown here is derived from an EMBL/GenBank/DDBJ whole genome shotgun (WGS) entry which is preliminary data.</text>
</comment>
<dbReference type="EMBL" id="BEXD01001056">
    <property type="protein sequence ID" value="GBB91986.1"/>
    <property type="molecule type" value="Genomic_DNA"/>
</dbReference>
<reference evidence="4" key="2">
    <citation type="submission" date="2019-10" db="EMBL/GenBank/DDBJ databases">
        <title>Conservation and host-specific expression of non-tandemly repeated heterogenous ribosome RNA gene in arbuscular mycorrhizal fungi.</title>
        <authorList>
            <person name="Maeda T."/>
            <person name="Kobayashi Y."/>
            <person name="Nakagawa T."/>
            <person name="Ezawa T."/>
            <person name="Yamaguchi K."/>
            <person name="Bino T."/>
            <person name="Nishimoto Y."/>
            <person name="Shigenobu S."/>
            <person name="Kawaguchi M."/>
        </authorList>
    </citation>
    <scope>NUCLEOTIDE SEQUENCE</scope>
    <source>
        <strain evidence="4">HR1</strain>
    </source>
</reference>
<dbReference type="SUPFAM" id="SSF54236">
    <property type="entry name" value="Ubiquitin-like"/>
    <property type="match status" value="1"/>
</dbReference>
<protein>
    <submittedName>
        <fullName evidence="4">WLM-domain-containing protein</fullName>
    </submittedName>
</protein>
<dbReference type="InterPro" id="IPR000626">
    <property type="entry name" value="Ubiquitin-like_dom"/>
</dbReference>
<dbReference type="PANTHER" id="PTHR47795">
    <property type="entry name" value="UBIQUITIN AND WLM DOMAIN-CONTAINING METALLOPROTEASE SPCC1442.07C"/>
    <property type="match status" value="1"/>
</dbReference>